<dbReference type="EMBL" id="KV423929">
    <property type="protein sequence ID" value="KZT60638.1"/>
    <property type="molecule type" value="Genomic_DNA"/>
</dbReference>
<feature type="region of interest" description="Disordered" evidence="1">
    <location>
        <begin position="1"/>
        <end position="55"/>
    </location>
</feature>
<dbReference type="InParanoid" id="A0A165IJ48"/>
<evidence type="ECO:0000313" key="3">
    <source>
        <dbReference type="Proteomes" id="UP000076842"/>
    </source>
</evidence>
<keyword evidence="3" id="KW-1185">Reference proteome</keyword>
<feature type="compositionally biased region" description="Low complexity" evidence="1">
    <location>
        <begin position="1"/>
        <end position="13"/>
    </location>
</feature>
<feature type="compositionally biased region" description="Polar residues" evidence="1">
    <location>
        <begin position="20"/>
        <end position="35"/>
    </location>
</feature>
<gene>
    <name evidence="2" type="ORF">CALCODRAFT_492175</name>
</gene>
<accession>A0A165IJ48</accession>
<dbReference type="AlphaFoldDB" id="A0A165IJ48"/>
<proteinExistence type="predicted"/>
<protein>
    <submittedName>
        <fullName evidence="2">Uncharacterized protein</fullName>
    </submittedName>
</protein>
<dbReference type="Proteomes" id="UP000076842">
    <property type="component" value="Unassembled WGS sequence"/>
</dbReference>
<sequence length="55" mass="5767">MSDSDANPLDLAAPAPPTENYAQNPSSPDTSSQDLSNEDGDHHRRGEGVEGGTEE</sequence>
<evidence type="ECO:0000256" key="1">
    <source>
        <dbReference type="SAM" id="MobiDB-lite"/>
    </source>
</evidence>
<name>A0A165IJ48_9BASI</name>
<evidence type="ECO:0000313" key="2">
    <source>
        <dbReference type="EMBL" id="KZT60638.1"/>
    </source>
</evidence>
<feature type="compositionally biased region" description="Basic and acidic residues" evidence="1">
    <location>
        <begin position="39"/>
        <end position="48"/>
    </location>
</feature>
<organism evidence="2 3">
    <name type="scientific">Calocera cornea HHB12733</name>
    <dbReference type="NCBI Taxonomy" id="1353952"/>
    <lineage>
        <taxon>Eukaryota</taxon>
        <taxon>Fungi</taxon>
        <taxon>Dikarya</taxon>
        <taxon>Basidiomycota</taxon>
        <taxon>Agaricomycotina</taxon>
        <taxon>Dacrymycetes</taxon>
        <taxon>Dacrymycetales</taxon>
        <taxon>Dacrymycetaceae</taxon>
        <taxon>Calocera</taxon>
    </lineage>
</organism>
<reference evidence="2 3" key="1">
    <citation type="journal article" date="2016" name="Mol. Biol. Evol.">
        <title>Comparative Genomics of Early-Diverging Mushroom-Forming Fungi Provides Insights into the Origins of Lignocellulose Decay Capabilities.</title>
        <authorList>
            <person name="Nagy L.G."/>
            <person name="Riley R."/>
            <person name="Tritt A."/>
            <person name="Adam C."/>
            <person name="Daum C."/>
            <person name="Floudas D."/>
            <person name="Sun H."/>
            <person name="Yadav J.S."/>
            <person name="Pangilinan J."/>
            <person name="Larsson K.H."/>
            <person name="Matsuura K."/>
            <person name="Barry K."/>
            <person name="Labutti K."/>
            <person name="Kuo R."/>
            <person name="Ohm R.A."/>
            <person name="Bhattacharya S.S."/>
            <person name="Shirouzu T."/>
            <person name="Yoshinaga Y."/>
            <person name="Martin F.M."/>
            <person name="Grigoriev I.V."/>
            <person name="Hibbett D.S."/>
        </authorList>
    </citation>
    <scope>NUCLEOTIDE SEQUENCE [LARGE SCALE GENOMIC DNA]</scope>
    <source>
        <strain evidence="2 3">HHB12733</strain>
    </source>
</reference>